<dbReference type="Pfam" id="PF02518">
    <property type="entry name" value="HATPase_c"/>
    <property type="match status" value="1"/>
</dbReference>
<keyword evidence="14" id="KW-0472">Membrane</keyword>
<evidence type="ECO:0000256" key="11">
    <source>
        <dbReference type="ARBA" id="ARBA00022840"/>
    </source>
</evidence>
<dbReference type="PRINTS" id="PR00344">
    <property type="entry name" value="BCTRLSENSOR"/>
</dbReference>
<evidence type="ECO:0000256" key="7">
    <source>
        <dbReference type="ARBA" id="ARBA00022679"/>
    </source>
</evidence>
<evidence type="ECO:0000256" key="3">
    <source>
        <dbReference type="ARBA" id="ARBA00012438"/>
    </source>
</evidence>
<sequence length="480" mass="54110">MRRWWRPRTLRGRFVLIMLLGVLGAQVASYGIWSWQENRDRLVRLDSLSRHLADSLAATVRYFSSLPYEYRHIVLDQLRDMGGTRFFVSVNDHRIALPHTSGGRMRNMVADNLRNGLEQELGQREMHIGFSRPSDLRVFNNEVPLADLPAHWAHRSLAIRPLSTPILVVQMPLKGGNWLFVATSLPMAESLEDAAWLSGDRLFVSIVVLLTVIALSLWGIRWSTRPLSVLARAARRLGDDLESPPIAERGPRELRDTAMAFNRMSERIRHQVEERERLFSAISHDLKTPITRLRLRAEMLDSPQQREAFVRSLDEMDQLVKGALASVKGLDLHETAIAIDVDALVKGIIEERCVHEAASMHLEGRAGWLSAKPLALKRCLANLIENAMFYAQHVDITLHRDSEYIVIDISDDGPGIPHDQRERVFEPFVRLEPSRSRHTGGSGLGLAIARHIVRAHGGDIHLGEASRGGLNVQLSLSLGH</sequence>
<keyword evidence="11" id="KW-0067">ATP-binding</keyword>
<keyword evidence="6" id="KW-0597">Phosphoprotein</keyword>
<keyword evidence="13" id="KW-0902">Two-component regulatory system</keyword>
<dbReference type="PROSITE" id="PS50109">
    <property type="entry name" value="HIS_KIN"/>
    <property type="match status" value="1"/>
</dbReference>
<keyword evidence="12" id="KW-1133">Transmembrane helix</keyword>
<dbReference type="AlphaFoldDB" id="A0A4R7ND63"/>
<dbReference type="Pfam" id="PF00672">
    <property type="entry name" value="HAMP"/>
    <property type="match status" value="1"/>
</dbReference>
<evidence type="ECO:0000256" key="5">
    <source>
        <dbReference type="ARBA" id="ARBA00022519"/>
    </source>
</evidence>
<name>A0A4R7ND63_9GAMM</name>
<evidence type="ECO:0000256" key="4">
    <source>
        <dbReference type="ARBA" id="ARBA00022475"/>
    </source>
</evidence>
<dbReference type="InterPro" id="IPR050980">
    <property type="entry name" value="2C_sensor_his_kinase"/>
</dbReference>
<dbReference type="PANTHER" id="PTHR44936">
    <property type="entry name" value="SENSOR PROTEIN CREC"/>
    <property type="match status" value="1"/>
</dbReference>
<comment type="caution">
    <text evidence="17">The sequence shown here is derived from an EMBL/GenBank/DDBJ whole genome shotgun (WGS) entry which is preliminary data.</text>
</comment>
<dbReference type="EMBL" id="SOBR01000012">
    <property type="protein sequence ID" value="TDU18118.1"/>
    <property type="molecule type" value="Genomic_DNA"/>
</dbReference>
<keyword evidence="10 17" id="KW-0418">Kinase</keyword>
<evidence type="ECO:0000313" key="18">
    <source>
        <dbReference type="Proteomes" id="UP000295380"/>
    </source>
</evidence>
<dbReference type="Pfam" id="PF00512">
    <property type="entry name" value="HisKA"/>
    <property type="match status" value="1"/>
</dbReference>
<gene>
    <name evidence="17" type="ORF">C8E00_1122</name>
</gene>
<dbReference type="CDD" id="cd00082">
    <property type="entry name" value="HisKA"/>
    <property type="match status" value="1"/>
</dbReference>
<proteinExistence type="predicted"/>
<dbReference type="InterPro" id="IPR005467">
    <property type="entry name" value="His_kinase_dom"/>
</dbReference>
<keyword evidence="8" id="KW-0812">Transmembrane</keyword>
<evidence type="ECO:0000256" key="6">
    <source>
        <dbReference type="ARBA" id="ARBA00022553"/>
    </source>
</evidence>
<feature type="domain" description="Histidine kinase" evidence="15">
    <location>
        <begin position="281"/>
        <end position="480"/>
    </location>
</feature>
<feature type="domain" description="HAMP" evidence="16">
    <location>
        <begin position="221"/>
        <end position="273"/>
    </location>
</feature>
<protein>
    <recommendedName>
        <fullName evidence="3">histidine kinase</fullName>
        <ecNumber evidence="3">2.7.13.3</ecNumber>
    </recommendedName>
</protein>
<organism evidence="17 18">
    <name type="scientific">Chromohalobacter marismortui</name>
    <dbReference type="NCBI Taxonomy" id="42055"/>
    <lineage>
        <taxon>Bacteria</taxon>
        <taxon>Pseudomonadati</taxon>
        <taxon>Pseudomonadota</taxon>
        <taxon>Gammaproteobacteria</taxon>
        <taxon>Oceanospirillales</taxon>
        <taxon>Halomonadaceae</taxon>
        <taxon>Chromohalobacter</taxon>
    </lineage>
</organism>
<evidence type="ECO:0000256" key="13">
    <source>
        <dbReference type="ARBA" id="ARBA00023012"/>
    </source>
</evidence>
<dbReference type="SMART" id="SM00387">
    <property type="entry name" value="HATPase_c"/>
    <property type="match status" value="1"/>
</dbReference>
<keyword evidence="9" id="KW-0547">Nucleotide-binding</keyword>
<keyword evidence="4" id="KW-1003">Cell membrane</keyword>
<keyword evidence="18" id="KW-1185">Reference proteome</keyword>
<dbReference type="InterPro" id="IPR004358">
    <property type="entry name" value="Sig_transdc_His_kin-like_C"/>
</dbReference>
<dbReference type="PANTHER" id="PTHR44936:SF5">
    <property type="entry name" value="SENSOR HISTIDINE KINASE ENVZ"/>
    <property type="match status" value="1"/>
</dbReference>
<dbReference type="Proteomes" id="UP000295380">
    <property type="component" value="Unassembled WGS sequence"/>
</dbReference>
<reference evidence="17 18" key="1">
    <citation type="submission" date="2019-03" db="EMBL/GenBank/DDBJ databases">
        <title>Genomic Encyclopedia of Type Strains, Phase IV (KMG-IV): sequencing the most valuable type-strain genomes for metagenomic binning, comparative biology and taxonomic classification.</title>
        <authorList>
            <person name="Goeker M."/>
        </authorList>
    </citation>
    <scope>NUCLEOTIDE SEQUENCE [LARGE SCALE GENOMIC DNA]</scope>
    <source>
        <strain evidence="17 18">DSM 6770</strain>
    </source>
</reference>
<dbReference type="SMART" id="SM00388">
    <property type="entry name" value="HisKA"/>
    <property type="match status" value="1"/>
</dbReference>
<keyword evidence="7" id="KW-0808">Transferase</keyword>
<dbReference type="InterPro" id="IPR003594">
    <property type="entry name" value="HATPase_dom"/>
</dbReference>
<evidence type="ECO:0000259" key="15">
    <source>
        <dbReference type="PROSITE" id="PS50109"/>
    </source>
</evidence>
<dbReference type="InterPro" id="IPR003661">
    <property type="entry name" value="HisK_dim/P_dom"/>
</dbReference>
<evidence type="ECO:0000256" key="8">
    <source>
        <dbReference type="ARBA" id="ARBA00022692"/>
    </source>
</evidence>
<evidence type="ECO:0000256" key="2">
    <source>
        <dbReference type="ARBA" id="ARBA00004429"/>
    </source>
</evidence>
<dbReference type="PROSITE" id="PS50885">
    <property type="entry name" value="HAMP"/>
    <property type="match status" value="1"/>
</dbReference>
<dbReference type="GO" id="GO:0005886">
    <property type="term" value="C:plasma membrane"/>
    <property type="evidence" value="ECO:0007669"/>
    <property type="project" value="UniProtKB-SubCell"/>
</dbReference>
<comment type="catalytic activity">
    <reaction evidence="1">
        <text>ATP + protein L-histidine = ADP + protein N-phospho-L-histidine.</text>
        <dbReference type="EC" id="2.7.13.3"/>
    </reaction>
</comment>
<accession>A0A4R7ND63</accession>
<dbReference type="SMART" id="SM00304">
    <property type="entry name" value="HAMP"/>
    <property type="match status" value="1"/>
</dbReference>
<evidence type="ECO:0000256" key="14">
    <source>
        <dbReference type="ARBA" id="ARBA00023136"/>
    </source>
</evidence>
<keyword evidence="5" id="KW-0997">Cell inner membrane</keyword>
<evidence type="ECO:0000256" key="9">
    <source>
        <dbReference type="ARBA" id="ARBA00022741"/>
    </source>
</evidence>
<comment type="subcellular location">
    <subcellularLocation>
        <location evidence="2">Cell inner membrane</location>
        <topology evidence="2">Multi-pass membrane protein</topology>
    </subcellularLocation>
</comment>
<evidence type="ECO:0000256" key="1">
    <source>
        <dbReference type="ARBA" id="ARBA00000085"/>
    </source>
</evidence>
<evidence type="ECO:0000256" key="12">
    <source>
        <dbReference type="ARBA" id="ARBA00022989"/>
    </source>
</evidence>
<dbReference type="SUPFAM" id="SSF55874">
    <property type="entry name" value="ATPase domain of HSP90 chaperone/DNA topoisomerase II/histidine kinase"/>
    <property type="match status" value="1"/>
</dbReference>
<dbReference type="CDD" id="cd00075">
    <property type="entry name" value="HATPase"/>
    <property type="match status" value="1"/>
</dbReference>
<evidence type="ECO:0000256" key="10">
    <source>
        <dbReference type="ARBA" id="ARBA00022777"/>
    </source>
</evidence>
<dbReference type="InterPro" id="IPR003660">
    <property type="entry name" value="HAMP_dom"/>
</dbReference>
<dbReference type="Gene3D" id="3.30.565.10">
    <property type="entry name" value="Histidine kinase-like ATPase, C-terminal domain"/>
    <property type="match status" value="1"/>
</dbReference>
<dbReference type="SUPFAM" id="SSF47384">
    <property type="entry name" value="Homodimeric domain of signal transducing histidine kinase"/>
    <property type="match status" value="1"/>
</dbReference>
<dbReference type="OrthoDB" id="9804645at2"/>
<evidence type="ECO:0000259" key="16">
    <source>
        <dbReference type="PROSITE" id="PS50885"/>
    </source>
</evidence>
<dbReference type="GO" id="GO:0005524">
    <property type="term" value="F:ATP binding"/>
    <property type="evidence" value="ECO:0007669"/>
    <property type="project" value="UniProtKB-KW"/>
</dbReference>
<evidence type="ECO:0000313" key="17">
    <source>
        <dbReference type="EMBL" id="TDU18118.1"/>
    </source>
</evidence>
<dbReference type="InterPro" id="IPR036097">
    <property type="entry name" value="HisK_dim/P_sf"/>
</dbReference>
<dbReference type="CDD" id="cd06225">
    <property type="entry name" value="HAMP"/>
    <property type="match status" value="1"/>
</dbReference>
<dbReference type="Gene3D" id="1.10.287.130">
    <property type="match status" value="1"/>
</dbReference>
<dbReference type="GO" id="GO:0000155">
    <property type="term" value="F:phosphorelay sensor kinase activity"/>
    <property type="evidence" value="ECO:0007669"/>
    <property type="project" value="InterPro"/>
</dbReference>
<dbReference type="EC" id="2.7.13.3" evidence="3"/>
<dbReference type="InterPro" id="IPR036890">
    <property type="entry name" value="HATPase_C_sf"/>
</dbReference>